<dbReference type="Proteomes" id="UP000499080">
    <property type="component" value="Unassembled WGS sequence"/>
</dbReference>
<organism evidence="1 2">
    <name type="scientific">Araneus ventricosus</name>
    <name type="common">Orbweaver spider</name>
    <name type="synonym">Epeira ventricosa</name>
    <dbReference type="NCBI Taxonomy" id="182803"/>
    <lineage>
        <taxon>Eukaryota</taxon>
        <taxon>Metazoa</taxon>
        <taxon>Ecdysozoa</taxon>
        <taxon>Arthropoda</taxon>
        <taxon>Chelicerata</taxon>
        <taxon>Arachnida</taxon>
        <taxon>Araneae</taxon>
        <taxon>Araneomorphae</taxon>
        <taxon>Entelegynae</taxon>
        <taxon>Araneoidea</taxon>
        <taxon>Araneidae</taxon>
        <taxon>Araneus</taxon>
    </lineage>
</organism>
<evidence type="ECO:0000313" key="2">
    <source>
        <dbReference type="Proteomes" id="UP000499080"/>
    </source>
</evidence>
<evidence type="ECO:0000313" key="1">
    <source>
        <dbReference type="EMBL" id="GBM47595.1"/>
    </source>
</evidence>
<comment type="caution">
    <text evidence="1">The sequence shown here is derived from an EMBL/GenBank/DDBJ whole genome shotgun (WGS) entry which is preliminary data.</text>
</comment>
<protein>
    <submittedName>
        <fullName evidence="1">Uncharacterized protein</fullName>
    </submittedName>
</protein>
<reference evidence="1 2" key="1">
    <citation type="journal article" date="2019" name="Sci. Rep.">
        <title>Orb-weaving spider Araneus ventricosus genome elucidates the spidroin gene catalogue.</title>
        <authorList>
            <person name="Kono N."/>
            <person name="Nakamura H."/>
            <person name="Ohtoshi R."/>
            <person name="Moran D.A.P."/>
            <person name="Shinohara A."/>
            <person name="Yoshida Y."/>
            <person name="Fujiwara M."/>
            <person name="Mori M."/>
            <person name="Tomita M."/>
            <person name="Arakawa K."/>
        </authorList>
    </citation>
    <scope>NUCLEOTIDE SEQUENCE [LARGE SCALE GENOMIC DNA]</scope>
</reference>
<proteinExistence type="predicted"/>
<name>A0A4Y2G4H2_ARAVE</name>
<dbReference type="AlphaFoldDB" id="A0A4Y2G4H2"/>
<dbReference type="OrthoDB" id="6500349at2759"/>
<gene>
    <name evidence="1" type="ORF">AVEN_77035_1</name>
</gene>
<dbReference type="EMBL" id="BGPR01001186">
    <property type="protein sequence ID" value="GBM47595.1"/>
    <property type="molecule type" value="Genomic_DNA"/>
</dbReference>
<accession>A0A4Y2G4H2</accession>
<sequence length="149" mass="17131">MEVHIRTSKNIEHRAQPRFAIGTWSAHERVVDGLPRTNSLLEGWHRAFQQTVDCHHPSVYKLIDHFRKEQDIAKIRITRLAAGIRKLDAIKTKYGRVFCFVCLHLSAGTTYIRCNAKSKESSKRKSNIPADKVKVFNVSKQTIKLVHIS</sequence>
<keyword evidence="2" id="KW-1185">Reference proteome</keyword>